<dbReference type="Proteomes" id="UP001085076">
    <property type="component" value="Miscellaneous, Linkage group lg06"/>
</dbReference>
<dbReference type="PANTHER" id="PTHR14571:SF9">
    <property type="entry name" value="HISTONE-LYSINE N-METHYLTRANSFERASE SET-26-RELATED"/>
    <property type="match status" value="1"/>
</dbReference>
<dbReference type="InterPro" id="IPR011011">
    <property type="entry name" value="Znf_FYVE_PHD"/>
</dbReference>
<feature type="compositionally biased region" description="Polar residues" evidence="6">
    <location>
        <begin position="1202"/>
        <end position="1213"/>
    </location>
</feature>
<evidence type="ECO:0000256" key="6">
    <source>
        <dbReference type="SAM" id="MobiDB-lite"/>
    </source>
</evidence>
<accession>A0A9D5C8Q1</accession>
<feature type="compositionally biased region" description="Basic and acidic residues" evidence="6">
    <location>
        <begin position="258"/>
        <end position="268"/>
    </location>
</feature>
<dbReference type="SUPFAM" id="SSF57903">
    <property type="entry name" value="FYVE/PHD zinc finger"/>
    <property type="match status" value="1"/>
</dbReference>
<feature type="compositionally biased region" description="Polar residues" evidence="6">
    <location>
        <begin position="753"/>
        <end position="772"/>
    </location>
</feature>
<dbReference type="InterPro" id="IPR019786">
    <property type="entry name" value="Zinc_finger_PHD-type_CS"/>
</dbReference>
<keyword evidence="5" id="KW-0539">Nucleus</keyword>
<reference evidence="8" key="2">
    <citation type="journal article" date="2022" name="Hortic Res">
        <title>The genome of Dioscorea zingiberensis sheds light on the biosynthesis, origin and evolution of the medicinally important diosgenin saponins.</title>
        <authorList>
            <person name="Li Y."/>
            <person name="Tan C."/>
            <person name="Li Z."/>
            <person name="Guo J."/>
            <person name="Li S."/>
            <person name="Chen X."/>
            <person name="Wang C."/>
            <person name="Dai X."/>
            <person name="Yang H."/>
            <person name="Song W."/>
            <person name="Hou L."/>
            <person name="Xu J."/>
            <person name="Tong Z."/>
            <person name="Xu A."/>
            <person name="Yuan X."/>
            <person name="Wang W."/>
            <person name="Yang Q."/>
            <person name="Chen L."/>
            <person name="Sun Z."/>
            <person name="Wang K."/>
            <person name="Pan B."/>
            <person name="Chen J."/>
            <person name="Bao Y."/>
            <person name="Liu F."/>
            <person name="Qi X."/>
            <person name="Gang D.R."/>
            <person name="Wen J."/>
            <person name="Li J."/>
        </authorList>
    </citation>
    <scope>NUCLEOTIDE SEQUENCE</scope>
    <source>
        <strain evidence="8">Dzin_1.0</strain>
    </source>
</reference>
<evidence type="ECO:0000256" key="4">
    <source>
        <dbReference type="ARBA" id="ARBA00022833"/>
    </source>
</evidence>
<gene>
    <name evidence="8" type="ORF">J5N97_021633</name>
</gene>
<dbReference type="EMBL" id="JAGGNH010000006">
    <property type="protein sequence ID" value="KAJ0968756.1"/>
    <property type="molecule type" value="Genomic_DNA"/>
</dbReference>
<comment type="subcellular location">
    <subcellularLocation>
        <location evidence="1">Nucleus</location>
    </subcellularLocation>
</comment>
<feature type="region of interest" description="Disordered" evidence="6">
    <location>
        <begin position="1087"/>
        <end position="1213"/>
    </location>
</feature>
<dbReference type="GO" id="GO:0008270">
    <property type="term" value="F:zinc ion binding"/>
    <property type="evidence" value="ECO:0007669"/>
    <property type="project" value="UniProtKB-KW"/>
</dbReference>
<dbReference type="Gene3D" id="3.30.40.10">
    <property type="entry name" value="Zinc/RING finger domain, C3HC4 (zinc finger)"/>
    <property type="match status" value="1"/>
</dbReference>
<feature type="compositionally biased region" description="Polar residues" evidence="6">
    <location>
        <begin position="790"/>
        <end position="804"/>
    </location>
</feature>
<keyword evidence="2" id="KW-0479">Metal-binding</keyword>
<feature type="compositionally biased region" description="Polar residues" evidence="6">
    <location>
        <begin position="973"/>
        <end position="985"/>
    </location>
</feature>
<feature type="region of interest" description="Disordered" evidence="6">
    <location>
        <begin position="742"/>
        <end position="843"/>
    </location>
</feature>
<organism evidence="8 9">
    <name type="scientific">Dioscorea zingiberensis</name>
    <dbReference type="NCBI Taxonomy" id="325984"/>
    <lineage>
        <taxon>Eukaryota</taxon>
        <taxon>Viridiplantae</taxon>
        <taxon>Streptophyta</taxon>
        <taxon>Embryophyta</taxon>
        <taxon>Tracheophyta</taxon>
        <taxon>Spermatophyta</taxon>
        <taxon>Magnoliopsida</taxon>
        <taxon>Liliopsida</taxon>
        <taxon>Dioscoreales</taxon>
        <taxon>Dioscoreaceae</taxon>
        <taxon>Dioscorea</taxon>
    </lineage>
</organism>
<feature type="compositionally biased region" description="Basic and acidic residues" evidence="6">
    <location>
        <begin position="774"/>
        <end position="783"/>
    </location>
</feature>
<dbReference type="InterPro" id="IPR056065">
    <property type="entry name" value="DUF7648"/>
</dbReference>
<name>A0A9D5C8Q1_9LILI</name>
<dbReference type="PROSITE" id="PS01359">
    <property type="entry name" value="ZF_PHD_1"/>
    <property type="match status" value="1"/>
</dbReference>
<evidence type="ECO:0000256" key="1">
    <source>
        <dbReference type="ARBA" id="ARBA00004123"/>
    </source>
</evidence>
<reference evidence="8" key="1">
    <citation type="submission" date="2021-03" db="EMBL/GenBank/DDBJ databases">
        <authorList>
            <person name="Li Z."/>
            <person name="Yang C."/>
        </authorList>
    </citation>
    <scope>NUCLEOTIDE SEQUENCE</scope>
    <source>
        <strain evidence="8">Dzin_1.0</strain>
        <tissue evidence="8">Leaf</tissue>
    </source>
</reference>
<keyword evidence="3" id="KW-0863">Zinc-finger</keyword>
<keyword evidence="4" id="KW-0862">Zinc</keyword>
<evidence type="ECO:0000313" key="8">
    <source>
        <dbReference type="EMBL" id="KAJ0968756.1"/>
    </source>
</evidence>
<dbReference type="AlphaFoldDB" id="A0A9D5C8Q1"/>
<feature type="region of interest" description="Disordered" evidence="6">
    <location>
        <begin position="886"/>
        <end position="1004"/>
    </location>
</feature>
<evidence type="ECO:0000313" key="9">
    <source>
        <dbReference type="Proteomes" id="UP001085076"/>
    </source>
</evidence>
<dbReference type="PANTHER" id="PTHR14571">
    <property type="entry name" value="HISTONE-LYSINE N-METHYLTRANSFERASE SET-26-RELATED"/>
    <property type="match status" value="1"/>
</dbReference>
<evidence type="ECO:0000256" key="2">
    <source>
        <dbReference type="ARBA" id="ARBA00022723"/>
    </source>
</evidence>
<feature type="compositionally biased region" description="Polar residues" evidence="6">
    <location>
        <begin position="816"/>
        <end position="843"/>
    </location>
</feature>
<proteinExistence type="predicted"/>
<protein>
    <recommendedName>
        <fullName evidence="7">Zinc finger PHD-type domain-containing protein</fullName>
    </recommendedName>
</protein>
<feature type="compositionally biased region" description="Basic and acidic residues" evidence="6">
    <location>
        <begin position="909"/>
        <end position="956"/>
    </location>
</feature>
<dbReference type="SMART" id="SM00249">
    <property type="entry name" value="PHD"/>
    <property type="match status" value="1"/>
</dbReference>
<sequence>MKGRSHPMPAAEPPDDWGDGSWTVDCSCGVTYDDGEEMVSCDECGVWVHTRCSRFSKGDTSFACHKCTAPSSSSAHAVGGDAEETEVARLLAELPTKAGYPCFPNPSPPRRPPAFRLWAETPLEDRVHVQGVPGGDPALFRGLSSVFTSELWKCAGYVPKKFNFQYKEFPCWDEKEEEEDEEDENPASRGADLLFSLSKEIAPSVPNVRSFDWRPSSEGVRKREGARAFGGCSRPQSSGKKERNNRFRVLGVHSGKRKKEDHGEGKDRSSKKKARSIAHKAMDAYNKRGAVGRVNKSDMFEDGSLQVAESNHEDQKNEDRKEGPSEQNFGDHLGEEDKVGKKPGSTIVVKAPRRSFSDQGLKENGFEAPVKVGRAEQLDIVKSENATDDDAFVAAREQGNEPVNVLVKEEVIIDVVHGLKQSKDGRHTEGVVKDSDNSKHVDGIPRNIYPVVLDSPMPSDSTGTISLSSKMYKVDVKSEFGGERVTENAEFLSHPTTNGILADMHQVPQKLHSSMGQSSENPQQHEAINCLQPDEHKSHGEVSLSCRCSDDKTDRMVSKSSESKQHEHVVDELVGLMTATKGSTEGKLDSVIAVESLQSGGPDISHSTCNGCELVVGDRIISSTQSTQRSDSAGLLAVPISSLEGKYDSVADNSSKSAGPDTGQPTCCVHKLVSGPGKIPSSTQVSSRSVSGKSESLAIMASLTNVKAVHSSKLHRVKVNTCSVGKKEDGTIGVLQEESTRAISKHARKDNSRGSAYSESMLSQPTKTSYASASKHDLSDSKENLAGLSSRASSRENMASSSEVIAQGAPSVQIKVKSSTCQKNEKNNQPFSQPPSKVFNNSIGMRPPTSVNALTTALSDEELALLLHQELNSSPRVPRVPRVRQASGMQLTSPTSTSMLSKRSSFSGGKDHVPVHRRKNKEDTSRDVSRNSRELSGESKRMGRHPHSPDKKHQESSHLIVGSFKNDARSRSPDSATSGRKNTPIASTAGSNSSHPSSSDANGQNLLSARSLTKDISDDDGVSARTLPGLVDEIMKKGRCTTYEELCDAVRPHWHNLRKPNGERYAYSSHSQAVLDCLRNRNEWSHLIDRGPKTNSSKKRRKIDSDTSYIESESEDAKNRDAKDDDDKNGESHREDFPKGKRKARKRRHLEPHSRSSKDRKRQKQDSSENDLAAHSHSSNEDGDTLLSDDESQEARPHTAVTEVSGSSSSDTN</sequence>
<feature type="compositionally biased region" description="Low complexity" evidence="6">
    <location>
        <begin position="986"/>
        <end position="1001"/>
    </location>
</feature>
<feature type="compositionally biased region" description="Basic and acidic residues" evidence="6">
    <location>
        <begin position="310"/>
        <end position="324"/>
    </location>
</feature>
<feature type="region of interest" description="Disordered" evidence="6">
    <location>
        <begin position="208"/>
        <end position="362"/>
    </location>
</feature>
<dbReference type="OrthoDB" id="79252at2759"/>
<dbReference type="InterPro" id="IPR013083">
    <property type="entry name" value="Znf_RING/FYVE/PHD"/>
</dbReference>
<feature type="compositionally biased region" description="Polar residues" evidence="6">
    <location>
        <begin position="887"/>
        <end position="907"/>
    </location>
</feature>
<evidence type="ECO:0000256" key="3">
    <source>
        <dbReference type="ARBA" id="ARBA00022771"/>
    </source>
</evidence>
<keyword evidence="9" id="KW-1185">Reference proteome</keyword>
<feature type="compositionally biased region" description="Basic residues" evidence="6">
    <location>
        <begin position="269"/>
        <end position="278"/>
    </location>
</feature>
<feature type="compositionally biased region" description="Basic residues" evidence="6">
    <location>
        <begin position="1140"/>
        <end position="1150"/>
    </location>
</feature>
<feature type="compositionally biased region" description="Basic and acidic residues" evidence="6">
    <location>
        <begin position="1164"/>
        <end position="1180"/>
    </location>
</feature>
<feature type="compositionally biased region" description="Basic and acidic residues" evidence="6">
    <location>
        <begin position="1115"/>
        <end position="1139"/>
    </location>
</feature>
<dbReference type="InterPro" id="IPR001965">
    <property type="entry name" value="Znf_PHD"/>
</dbReference>
<evidence type="ECO:0000259" key="7">
    <source>
        <dbReference type="SMART" id="SM00249"/>
    </source>
</evidence>
<dbReference type="GO" id="GO:0005634">
    <property type="term" value="C:nucleus"/>
    <property type="evidence" value="ECO:0007669"/>
    <property type="project" value="UniProtKB-SubCell"/>
</dbReference>
<evidence type="ECO:0000256" key="5">
    <source>
        <dbReference type="ARBA" id="ARBA00023242"/>
    </source>
</evidence>
<feature type="domain" description="Zinc finger PHD-type" evidence="7">
    <location>
        <begin position="25"/>
        <end position="68"/>
    </location>
</feature>
<feature type="compositionally biased region" description="Acidic residues" evidence="6">
    <location>
        <begin position="1181"/>
        <end position="1192"/>
    </location>
</feature>
<dbReference type="Pfam" id="PF24659">
    <property type="entry name" value="DUF7648"/>
    <property type="match status" value="1"/>
</dbReference>
<comment type="caution">
    <text evidence="8">The sequence shown here is derived from an EMBL/GenBank/DDBJ whole genome shotgun (WGS) entry which is preliminary data.</text>
</comment>